<keyword evidence="3" id="KW-1185">Reference proteome</keyword>
<feature type="transmembrane region" description="Helical" evidence="1">
    <location>
        <begin position="191"/>
        <end position="210"/>
    </location>
</feature>
<name>A0A7X3IK04_9BACL</name>
<sequence>MWIALAIIAVILLLIAAAAMSNIICTFHFSKEGRDDKALVDIHMLFGMVRFHYEMPKLVFENMKKGFLLKLEKSNNVHRNSGSTTHTRINKKKAELWVHDVRILLKSTVAFKKWLQHTFSHVRIHDLNWSTSFSTGEAEWTAVATGVLWSLKTTLVGWLSFQVRMKSTPRLSIIPDFRDEMLFSTEFNCVARLPMGYAMFASFILLFRILKVEGGLKRWFRLYRHMKGKGQKVPSV</sequence>
<dbReference type="EMBL" id="WUBI01000002">
    <property type="protein sequence ID" value="MWV44761.1"/>
    <property type="molecule type" value="Genomic_DNA"/>
</dbReference>
<dbReference type="Pfam" id="PF11167">
    <property type="entry name" value="DUF2953"/>
    <property type="match status" value="1"/>
</dbReference>
<dbReference type="InterPro" id="IPR021338">
    <property type="entry name" value="DUF2953"/>
</dbReference>
<reference evidence="2 3" key="1">
    <citation type="submission" date="2019-12" db="EMBL/GenBank/DDBJ databases">
        <title>Paenibacillus sp. nov., an endophytic bacterium isolated from the stem of Dendrobium.</title>
        <authorList>
            <person name="Zhao R."/>
        </authorList>
    </citation>
    <scope>NUCLEOTIDE SEQUENCE [LARGE SCALE GENOMIC DNA]</scope>
    <source>
        <strain evidence="2 3">HJL G12</strain>
    </source>
</reference>
<accession>A0A7X3IK04</accession>
<evidence type="ECO:0000256" key="1">
    <source>
        <dbReference type="SAM" id="Phobius"/>
    </source>
</evidence>
<organism evidence="2 3">
    <name type="scientific">Paenibacillus dendrobii</name>
    <dbReference type="NCBI Taxonomy" id="2691084"/>
    <lineage>
        <taxon>Bacteria</taxon>
        <taxon>Bacillati</taxon>
        <taxon>Bacillota</taxon>
        <taxon>Bacilli</taxon>
        <taxon>Bacillales</taxon>
        <taxon>Paenibacillaceae</taxon>
        <taxon>Paenibacillus</taxon>
    </lineage>
</organism>
<dbReference type="Proteomes" id="UP000460318">
    <property type="component" value="Unassembled WGS sequence"/>
</dbReference>
<evidence type="ECO:0000313" key="2">
    <source>
        <dbReference type="EMBL" id="MWV44761.1"/>
    </source>
</evidence>
<comment type="caution">
    <text evidence="2">The sequence shown here is derived from an EMBL/GenBank/DDBJ whole genome shotgun (WGS) entry which is preliminary data.</text>
</comment>
<dbReference type="AlphaFoldDB" id="A0A7X3IK04"/>
<keyword evidence="1" id="KW-1133">Transmembrane helix</keyword>
<protein>
    <submittedName>
        <fullName evidence="2">DUF2953 domain-containing protein</fullName>
    </submittedName>
</protein>
<proteinExistence type="predicted"/>
<keyword evidence="1" id="KW-0812">Transmembrane</keyword>
<gene>
    <name evidence="2" type="ORF">GRF59_14165</name>
</gene>
<dbReference type="RefSeq" id="WP_160498381.1">
    <property type="nucleotide sequence ID" value="NZ_WUBI01000002.1"/>
</dbReference>
<keyword evidence="1" id="KW-0472">Membrane</keyword>
<evidence type="ECO:0000313" key="3">
    <source>
        <dbReference type="Proteomes" id="UP000460318"/>
    </source>
</evidence>